<organism evidence="4 5">
    <name type="scientific">Thermothelomyces thermophilus (strain ATCC 42464 / BCRC 31852 / DSM 1799)</name>
    <name type="common">Sporotrichum thermophile</name>
    <dbReference type="NCBI Taxonomy" id="573729"/>
    <lineage>
        <taxon>Eukaryota</taxon>
        <taxon>Fungi</taxon>
        <taxon>Dikarya</taxon>
        <taxon>Ascomycota</taxon>
        <taxon>Pezizomycotina</taxon>
        <taxon>Sordariomycetes</taxon>
        <taxon>Sordariomycetidae</taxon>
        <taxon>Sordariales</taxon>
        <taxon>Chaetomiaceae</taxon>
        <taxon>Thermothelomyces</taxon>
    </lineage>
</organism>
<dbReference type="GeneID" id="11512663"/>
<evidence type="ECO:0000256" key="1">
    <source>
        <dbReference type="SAM" id="MobiDB-lite"/>
    </source>
</evidence>
<accession>G2QCL9</accession>
<evidence type="ECO:0000256" key="2">
    <source>
        <dbReference type="SAM" id="Phobius"/>
    </source>
</evidence>
<dbReference type="OMA" id="GYFYVMK"/>
<reference evidence="4 5" key="1">
    <citation type="journal article" date="2011" name="Nat. Biotechnol.">
        <title>Comparative genomic analysis of the thermophilic biomass-degrading fungi Myceliophthora thermophila and Thielavia terrestris.</title>
        <authorList>
            <person name="Berka R.M."/>
            <person name="Grigoriev I.V."/>
            <person name="Otillar R."/>
            <person name="Salamov A."/>
            <person name="Grimwood J."/>
            <person name="Reid I."/>
            <person name="Ishmael N."/>
            <person name="John T."/>
            <person name="Darmond C."/>
            <person name="Moisan M.-C."/>
            <person name="Henrissat B."/>
            <person name="Coutinho P.M."/>
            <person name="Lombard V."/>
            <person name="Natvig D.O."/>
            <person name="Lindquist E."/>
            <person name="Schmutz J."/>
            <person name="Lucas S."/>
            <person name="Harris P."/>
            <person name="Powlowski J."/>
            <person name="Bellemare A."/>
            <person name="Taylor D."/>
            <person name="Butler G."/>
            <person name="de Vries R.P."/>
            <person name="Allijn I.E."/>
            <person name="van den Brink J."/>
            <person name="Ushinsky S."/>
            <person name="Storms R."/>
            <person name="Powell A.J."/>
            <person name="Paulsen I.T."/>
            <person name="Elbourne L.D.H."/>
            <person name="Baker S.E."/>
            <person name="Magnuson J."/>
            <person name="LaBoissiere S."/>
            <person name="Clutterbuck A.J."/>
            <person name="Martinez D."/>
            <person name="Wogulis M."/>
            <person name="de Leon A.L."/>
            <person name="Rey M.W."/>
            <person name="Tsang A."/>
        </authorList>
    </citation>
    <scope>NUCLEOTIDE SEQUENCE [LARGE SCALE GENOMIC DNA]</scope>
    <source>
        <strain evidence="5">ATCC 42464 / BCRC 31852 / DSM 1799</strain>
    </source>
</reference>
<keyword evidence="2" id="KW-0472">Membrane</keyword>
<dbReference type="InParanoid" id="G2QCL9"/>
<dbReference type="InterPro" id="IPR056136">
    <property type="entry name" value="DUF7719"/>
</dbReference>
<dbReference type="PANTHER" id="PTHR37846:SF1">
    <property type="entry name" value="DEACETYLASE-LIKE PROTEIN"/>
    <property type="match status" value="1"/>
</dbReference>
<dbReference type="AlphaFoldDB" id="G2QCL9"/>
<dbReference type="Pfam" id="PF24841">
    <property type="entry name" value="DUF7719"/>
    <property type="match status" value="1"/>
</dbReference>
<sequence length="225" mass="25003">MTRRRRERSPSSLPLKQPDRSGPTEKTLLQLAEERGLFDQAKKREEEIGRKSGAASNLRPSSDEGSHAEDEAGLPPSVERVLEAGLWSVSLSMLHLTFDVLVQHQYSIDRVVWSTVLSRFGQALPVFGLLVYVFHAHPANPGLIPGLSPRYQSVFQQAIFLITSVVAGCYLIHITNSYGYMAVMKQAPPLGCLWVWSVIELDLPWAVISLAGAGLFLWMKGYSIK</sequence>
<feature type="transmembrane region" description="Helical" evidence="2">
    <location>
        <begin position="111"/>
        <end position="134"/>
    </location>
</feature>
<feature type="domain" description="DUF7719" evidence="3">
    <location>
        <begin position="157"/>
        <end position="224"/>
    </location>
</feature>
<feature type="compositionally biased region" description="Basic and acidic residues" evidence="1">
    <location>
        <begin position="32"/>
        <end position="50"/>
    </location>
</feature>
<evidence type="ECO:0000313" key="5">
    <source>
        <dbReference type="Proteomes" id="UP000007322"/>
    </source>
</evidence>
<feature type="compositionally biased region" description="Basic and acidic residues" evidence="1">
    <location>
        <begin position="61"/>
        <end position="70"/>
    </location>
</feature>
<dbReference type="HOGENOM" id="CLU_074873_0_0_1"/>
<dbReference type="Proteomes" id="UP000007322">
    <property type="component" value="Chromosome 3"/>
</dbReference>
<dbReference type="OrthoDB" id="5597489at2759"/>
<gene>
    <name evidence="4" type="ORF">MYCTH_2303374</name>
</gene>
<dbReference type="eggNOG" id="ENOG502S6U5">
    <property type="taxonomic scope" value="Eukaryota"/>
</dbReference>
<proteinExistence type="predicted"/>
<protein>
    <recommendedName>
        <fullName evidence="3">DUF7719 domain-containing protein</fullName>
    </recommendedName>
</protein>
<feature type="transmembrane region" description="Helical" evidence="2">
    <location>
        <begin position="154"/>
        <end position="172"/>
    </location>
</feature>
<keyword evidence="2" id="KW-1133">Transmembrane helix</keyword>
<dbReference type="EMBL" id="CP003004">
    <property type="protein sequence ID" value="AEO57342.1"/>
    <property type="molecule type" value="Genomic_DNA"/>
</dbReference>
<dbReference type="VEuPathDB" id="FungiDB:MYCTH_2303374"/>
<keyword evidence="5" id="KW-1185">Reference proteome</keyword>
<feature type="region of interest" description="Disordered" evidence="1">
    <location>
        <begin position="1"/>
        <end position="74"/>
    </location>
</feature>
<keyword evidence="2" id="KW-0812">Transmembrane</keyword>
<dbReference type="PANTHER" id="PTHR37846">
    <property type="entry name" value="YALI0B21296P"/>
    <property type="match status" value="1"/>
</dbReference>
<name>G2QCL9_THET4</name>
<evidence type="ECO:0000313" key="4">
    <source>
        <dbReference type="EMBL" id="AEO57342.1"/>
    </source>
</evidence>
<dbReference type="KEGG" id="mtm:MYCTH_2303374"/>
<evidence type="ECO:0000259" key="3">
    <source>
        <dbReference type="Pfam" id="PF24841"/>
    </source>
</evidence>
<dbReference type="RefSeq" id="XP_003662587.1">
    <property type="nucleotide sequence ID" value="XM_003662539.1"/>
</dbReference>
<feature type="transmembrane region" description="Helical" evidence="2">
    <location>
        <begin position="193"/>
        <end position="219"/>
    </location>
</feature>